<dbReference type="Pfam" id="PF13577">
    <property type="entry name" value="SnoaL_4"/>
    <property type="match status" value="1"/>
</dbReference>
<evidence type="ECO:0000313" key="3">
    <source>
        <dbReference type="Proteomes" id="UP000094487"/>
    </source>
</evidence>
<dbReference type="Gene3D" id="3.10.450.50">
    <property type="match status" value="1"/>
</dbReference>
<dbReference type="STRING" id="1888892.BFL28_06135"/>
<protein>
    <recommendedName>
        <fullName evidence="1">SnoaL-like domain-containing protein</fullName>
    </recommendedName>
</protein>
<feature type="domain" description="SnoaL-like" evidence="1">
    <location>
        <begin position="14"/>
        <end position="139"/>
    </location>
</feature>
<comment type="caution">
    <text evidence="2">The sequence shown here is derived from an EMBL/GenBank/DDBJ whole genome shotgun (WGS) entry which is preliminary data.</text>
</comment>
<dbReference type="OrthoDB" id="1492465at2"/>
<dbReference type="InterPro" id="IPR011944">
    <property type="entry name" value="Steroid_delta5-4_isomerase"/>
</dbReference>
<proteinExistence type="predicted"/>
<dbReference type="EMBL" id="MDDS01000075">
    <property type="protein sequence ID" value="ODP36279.1"/>
    <property type="molecule type" value="Genomic_DNA"/>
</dbReference>
<reference evidence="2 3" key="1">
    <citation type="submission" date="2016-08" db="EMBL/GenBank/DDBJ databases">
        <title>Draft genome of the agarase producing Sphingomonas sp. MCT13.</title>
        <authorList>
            <person name="D'Andrea M.M."/>
            <person name="Rossolini G.M."/>
            <person name="Thaller M.C."/>
        </authorList>
    </citation>
    <scope>NUCLEOTIDE SEQUENCE [LARGE SCALE GENOMIC DNA]</scope>
    <source>
        <strain evidence="2 3">MCT13</strain>
    </source>
</reference>
<dbReference type="SUPFAM" id="SSF54427">
    <property type="entry name" value="NTF2-like"/>
    <property type="match status" value="1"/>
</dbReference>
<gene>
    <name evidence="2" type="ORF">BFL28_06135</name>
</gene>
<dbReference type="InterPro" id="IPR037401">
    <property type="entry name" value="SnoaL-like"/>
</dbReference>
<dbReference type="InterPro" id="IPR032710">
    <property type="entry name" value="NTF2-like_dom_sf"/>
</dbReference>
<keyword evidence="3" id="KW-1185">Reference proteome</keyword>
<evidence type="ECO:0000259" key="1">
    <source>
        <dbReference type="Pfam" id="PF13577"/>
    </source>
</evidence>
<evidence type="ECO:0000313" key="2">
    <source>
        <dbReference type="EMBL" id="ODP36279.1"/>
    </source>
</evidence>
<dbReference type="AlphaFoldDB" id="A0A1E3LR84"/>
<name>A0A1E3LR84_9SPHN</name>
<dbReference type="CDD" id="cd00531">
    <property type="entry name" value="NTF2_like"/>
    <property type="match status" value="1"/>
</dbReference>
<dbReference type="RefSeq" id="WP_069321848.1">
    <property type="nucleotide sequence ID" value="NZ_MDDS01000075.1"/>
</dbReference>
<dbReference type="NCBIfam" id="TIGR02246">
    <property type="entry name" value="SgcJ/EcaC family oxidoreductase"/>
    <property type="match status" value="1"/>
</dbReference>
<sequence>MPGPAAKARTAEDELAARAAIERLTIEYAYLLDHGEATRLADLFTPDGVLETDSARLIGRAAIASYYAKRAKQPWTTRHISTNLRVMFEAPDRASGTRLILYFRGEGTTPPFAAGPGSVGEYREIYVRGHDGRWRFASRVNQILFRARR</sequence>
<organism evidence="2 3">
    <name type="scientific">Sphingomonas turrisvirgatae</name>
    <dbReference type="NCBI Taxonomy" id="1888892"/>
    <lineage>
        <taxon>Bacteria</taxon>
        <taxon>Pseudomonadati</taxon>
        <taxon>Pseudomonadota</taxon>
        <taxon>Alphaproteobacteria</taxon>
        <taxon>Sphingomonadales</taxon>
        <taxon>Sphingomonadaceae</taxon>
        <taxon>Sphingomonas</taxon>
    </lineage>
</organism>
<accession>A0A1E3LR84</accession>
<dbReference type="Proteomes" id="UP000094487">
    <property type="component" value="Unassembled WGS sequence"/>
</dbReference>